<proteinExistence type="predicted"/>
<organism evidence="8 9">
    <name type="scientific">Popillia japonica</name>
    <name type="common">Japanese beetle</name>
    <dbReference type="NCBI Taxonomy" id="7064"/>
    <lineage>
        <taxon>Eukaryota</taxon>
        <taxon>Metazoa</taxon>
        <taxon>Ecdysozoa</taxon>
        <taxon>Arthropoda</taxon>
        <taxon>Hexapoda</taxon>
        <taxon>Insecta</taxon>
        <taxon>Pterygota</taxon>
        <taxon>Neoptera</taxon>
        <taxon>Endopterygota</taxon>
        <taxon>Coleoptera</taxon>
        <taxon>Polyphaga</taxon>
        <taxon>Scarabaeiformia</taxon>
        <taxon>Scarabaeidae</taxon>
        <taxon>Rutelinae</taxon>
        <taxon>Popillia</taxon>
    </lineage>
</organism>
<comment type="function">
    <text evidence="5">Involved in transvection phenomena (= synapsis-dependent gene expression), where the synaptic pairing of chromosomes carrying genes with which zeste interacts influences the expression of these genes. Zeste binds to DNA and stimulates transcription from a nearby promoter.</text>
</comment>
<keyword evidence="8" id="KW-0238">DNA-binding</keyword>
<keyword evidence="9" id="KW-1185">Reference proteome</keyword>
<comment type="subunit">
    <text evidence="1">Self-associates forming complexes of several hundred monomers.</text>
</comment>
<feature type="domain" description="Myb/SANT-like DNA-binding" evidence="7">
    <location>
        <begin position="68"/>
        <end position="145"/>
    </location>
</feature>
<evidence type="ECO:0000259" key="7">
    <source>
        <dbReference type="Pfam" id="PF13873"/>
    </source>
</evidence>
<name>A0AAW1NKS6_POPJA</name>
<keyword evidence="4" id="KW-0804">Transcription</keyword>
<dbReference type="Proteomes" id="UP001458880">
    <property type="component" value="Unassembled WGS sequence"/>
</dbReference>
<evidence type="ECO:0000313" key="9">
    <source>
        <dbReference type="Proteomes" id="UP001458880"/>
    </source>
</evidence>
<dbReference type="PANTHER" id="PTHR21411:SF0">
    <property type="entry name" value="REGULATORY PROTEIN ZESTE"/>
    <property type="match status" value="1"/>
</dbReference>
<dbReference type="EMBL" id="JASPKY010000002">
    <property type="protein sequence ID" value="KAK9759125.1"/>
    <property type="molecule type" value="Genomic_DNA"/>
</dbReference>
<evidence type="ECO:0000256" key="3">
    <source>
        <dbReference type="ARBA" id="ARBA00023015"/>
    </source>
</evidence>
<sequence length="182" mass="20493">MHSIAVAVALCRNNPTPPKKIQQQIMNSQGRSSSTTPLISQAHRSTGSTLKQWKKKLFSVLKNRKKVRGKNFNEQEALDLLSLVANHKKIIENKQTNATTNQEKIHVWKSITEQYNTSHPLNTRNLGQLSAKYENLKHRARKYAAQNKQELYSTGGGPAQTVTDVVLDSVLSIIPKKRVKVN</sequence>
<protein>
    <recommendedName>
        <fullName evidence="2">Regulatory protein zeste</fullName>
    </recommendedName>
</protein>
<reference evidence="8 9" key="1">
    <citation type="journal article" date="2024" name="BMC Genomics">
        <title>De novo assembly and annotation of Popillia japonica's genome with initial clues to its potential as an invasive pest.</title>
        <authorList>
            <person name="Cucini C."/>
            <person name="Boschi S."/>
            <person name="Funari R."/>
            <person name="Cardaioli E."/>
            <person name="Iannotti N."/>
            <person name="Marturano G."/>
            <person name="Paoli F."/>
            <person name="Bruttini M."/>
            <person name="Carapelli A."/>
            <person name="Frati F."/>
            <person name="Nardi F."/>
        </authorList>
    </citation>
    <scope>NUCLEOTIDE SEQUENCE [LARGE SCALE GENOMIC DNA]</scope>
    <source>
        <strain evidence="8">DMR45628</strain>
    </source>
</reference>
<gene>
    <name evidence="8" type="ORF">QE152_g261</name>
</gene>
<dbReference type="GO" id="GO:0003677">
    <property type="term" value="F:DNA binding"/>
    <property type="evidence" value="ECO:0007669"/>
    <property type="project" value="UniProtKB-KW"/>
</dbReference>
<dbReference type="PANTHER" id="PTHR21411">
    <property type="entry name" value="APONTIC"/>
    <property type="match status" value="1"/>
</dbReference>
<evidence type="ECO:0000256" key="4">
    <source>
        <dbReference type="ARBA" id="ARBA00023163"/>
    </source>
</evidence>
<comment type="caution">
    <text evidence="8">The sequence shown here is derived from an EMBL/GenBank/DDBJ whole genome shotgun (WGS) entry which is preliminary data.</text>
</comment>
<evidence type="ECO:0000256" key="6">
    <source>
        <dbReference type="SAM" id="MobiDB-lite"/>
    </source>
</evidence>
<dbReference type="Pfam" id="PF13873">
    <property type="entry name" value="Myb_DNA-bind_5"/>
    <property type="match status" value="1"/>
</dbReference>
<keyword evidence="3" id="KW-0805">Transcription regulation</keyword>
<evidence type="ECO:0000313" key="8">
    <source>
        <dbReference type="EMBL" id="KAK9759125.1"/>
    </source>
</evidence>
<dbReference type="AlphaFoldDB" id="A0AAW1NKS6"/>
<evidence type="ECO:0000256" key="2">
    <source>
        <dbReference type="ARBA" id="ARBA00016807"/>
    </source>
</evidence>
<dbReference type="InterPro" id="IPR028002">
    <property type="entry name" value="Myb_DNA-bind_5"/>
</dbReference>
<evidence type="ECO:0000256" key="1">
    <source>
        <dbReference type="ARBA" id="ARBA00011764"/>
    </source>
</evidence>
<accession>A0AAW1NKS6</accession>
<feature type="region of interest" description="Disordered" evidence="6">
    <location>
        <begin position="24"/>
        <end position="47"/>
    </location>
</feature>
<evidence type="ECO:0000256" key="5">
    <source>
        <dbReference type="ARBA" id="ARBA00025466"/>
    </source>
</evidence>